<name>A0A813KW59_POLGL</name>
<feature type="compositionally biased region" description="Low complexity" evidence="1">
    <location>
        <begin position="32"/>
        <end position="61"/>
    </location>
</feature>
<proteinExistence type="predicted"/>
<feature type="region of interest" description="Disordered" evidence="1">
    <location>
        <begin position="30"/>
        <end position="62"/>
    </location>
</feature>
<organism evidence="2 3">
    <name type="scientific">Polarella glacialis</name>
    <name type="common">Dinoflagellate</name>
    <dbReference type="NCBI Taxonomy" id="89957"/>
    <lineage>
        <taxon>Eukaryota</taxon>
        <taxon>Sar</taxon>
        <taxon>Alveolata</taxon>
        <taxon>Dinophyceae</taxon>
        <taxon>Suessiales</taxon>
        <taxon>Suessiaceae</taxon>
        <taxon>Polarella</taxon>
    </lineage>
</organism>
<gene>
    <name evidence="2" type="ORF">PGLA2088_LOCUS39511</name>
</gene>
<dbReference type="SUPFAM" id="SSF81995">
    <property type="entry name" value="beta-sandwich domain of Sec23/24"/>
    <property type="match status" value="1"/>
</dbReference>
<protein>
    <submittedName>
        <fullName evidence="2">Uncharacterized protein</fullName>
    </submittedName>
</protein>
<reference evidence="2" key="1">
    <citation type="submission" date="2021-02" db="EMBL/GenBank/DDBJ databases">
        <authorList>
            <person name="Dougan E. K."/>
            <person name="Rhodes N."/>
            <person name="Thang M."/>
            <person name="Chan C."/>
        </authorList>
    </citation>
    <scope>NUCLEOTIDE SEQUENCE</scope>
</reference>
<comment type="caution">
    <text evidence="2">The sequence shown here is derived from an EMBL/GenBank/DDBJ whole genome shotgun (WGS) entry which is preliminary data.</text>
</comment>
<accession>A0A813KW59</accession>
<evidence type="ECO:0000256" key="1">
    <source>
        <dbReference type="SAM" id="MobiDB-lite"/>
    </source>
</evidence>
<dbReference type="Proteomes" id="UP000626109">
    <property type="component" value="Unassembled WGS sequence"/>
</dbReference>
<sequence length="131" mass="15367">MVQCNRHVSAEPFKIWCCQVFDKMSSIRAMDNNNKQNHNKQQPQQQQQKQQQQQQQHQQQQREQLALLGRLPYGSIQFACNPTQRKSWKHVWLFSCLELSETSPCCRGSVVICAVSERKVLHPGKPMRFSQ</sequence>
<evidence type="ECO:0000313" key="2">
    <source>
        <dbReference type="EMBL" id="CAE8717384.1"/>
    </source>
</evidence>
<evidence type="ECO:0000313" key="3">
    <source>
        <dbReference type="Proteomes" id="UP000626109"/>
    </source>
</evidence>
<dbReference type="EMBL" id="CAJNNW010033149">
    <property type="protein sequence ID" value="CAE8717384.1"/>
    <property type="molecule type" value="Genomic_DNA"/>
</dbReference>
<dbReference type="AlphaFoldDB" id="A0A813KW59"/>